<feature type="transmembrane region" description="Helical" evidence="12">
    <location>
        <begin position="107"/>
        <end position="131"/>
    </location>
</feature>
<evidence type="ECO:0000256" key="5">
    <source>
        <dbReference type="ARBA" id="ARBA00022692"/>
    </source>
</evidence>
<dbReference type="EMBL" id="FMUB01000001">
    <property type="protein sequence ID" value="SCX01767.1"/>
    <property type="molecule type" value="Genomic_DNA"/>
</dbReference>
<keyword evidence="11 12" id="KW-0472">Membrane</keyword>
<evidence type="ECO:0000256" key="11">
    <source>
        <dbReference type="ARBA" id="ARBA00023136"/>
    </source>
</evidence>
<evidence type="ECO:0000256" key="1">
    <source>
        <dbReference type="ARBA" id="ARBA00004429"/>
    </source>
</evidence>
<evidence type="ECO:0000259" key="13">
    <source>
        <dbReference type="Pfam" id="PF00487"/>
    </source>
</evidence>
<keyword evidence="3" id="KW-1003">Cell membrane</keyword>
<keyword evidence="8" id="KW-0560">Oxidoreductase</keyword>
<dbReference type="GO" id="GO:0004497">
    <property type="term" value="F:monooxygenase activity"/>
    <property type="evidence" value="ECO:0007669"/>
    <property type="project" value="UniProtKB-KW"/>
</dbReference>
<feature type="domain" description="Fatty acid desaturase" evidence="13">
    <location>
        <begin position="139"/>
        <end position="346"/>
    </location>
</feature>
<dbReference type="GO" id="GO:0006629">
    <property type="term" value="P:lipid metabolic process"/>
    <property type="evidence" value="ECO:0007669"/>
    <property type="project" value="InterPro"/>
</dbReference>
<dbReference type="InterPro" id="IPR033885">
    <property type="entry name" value="AlkB/XylM"/>
</dbReference>
<feature type="transmembrane region" description="Helical" evidence="12">
    <location>
        <begin position="33"/>
        <end position="53"/>
    </location>
</feature>
<evidence type="ECO:0000256" key="10">
    <source>
        <dbReference type="ARBA" id="ARBA00023033"/>
    </source>
</evidence>
<proteinExistence type="inferred from homology"/>
<feature type="transmembrane region" description="Helical" evidence="12">
    <location>
        <begin position="245"/>
        <end position="264"/>
    </location>
</feature>
<dbReference type="GO" id="GO:0005886">
    <property type="term" value="C:plasma membrane"/>
    <property type="evidence" value="ECO:0007669"/>
    <property type="project" value="UniProtKB-SubCell"/>
</dbReference>
<feature type="transmembrane region" description="Helical" evidence="12">
    <location>
        <begin position="270"/>
        <end position="288"/>
    </location>
</feature>
<dbReference type="AlphaFoldDB" id="A0A1G4V5Z3"/>
<evidence type="ECO:0000256" key="7">
    <source>
        <dbReference type="ARBA" id="ARBA00022989"/>
    </source>
</evidence>
<keyword evidence="5 12" id="KW-0812">Transmembrane</keyword>
<dbReference type="InterPro" id="IPR005804">
    <property type="entry name" value="FA_desaturase_dom"/>
</dbReference>
<keyword evidence="7 12" id="KW-1133">Transmembrane helix</keyword>
<dbReference type="PANTHER" id="PTHR38674:SF1">
    <property type="entry name" value="ALKANE 1-MONOOXYGENASE 1"/>
    <property type="match status" value="1"/>
</dbReference>
<sequence>MTVYPPPSTEREQPKTHSPHKIALANWRDPKRYLWLMVPTIPGMVGLSWLLVWTTGWPAFWWTGAALTFVVIPAIDHLIGQEARNRAPDHALSALEGDRYYRAATHLYLPAQYLSLIFACWLWSGGGWLSISPLGKLGLMVTTGVVGGIANNAAHELGHKRARAERWLSKLALAQTFYGQFYVEHNRGHHVRVATAEDPASARFGENVYAFAIRSVTGGTSSALDLEAKRLARKGHSRWSLRNDVLNAWLISAALFTGLALWFGAVDLPWLAGQAVIGMFLLEAMNYVSHYGLRRRRLPSGRYERLRPAHCWNGNAVLTNVFLLHLQRHSDHHLNPVRRYQAVRLDDQAPQLPGGYVSMLTLALCPPLWRRVMDPRVLEIYGGDVSLTALPPDNAKRTARQ</sequence>
<dbReference type="PANTHER" id="PTHR38674">
    <property type="entry name" value="ALKANE 1-MONOOXYGENASE 1"/>
    <property type="match status" value="1"/>
</dbReference>
<protein>
    <submittedName>
        <fullName evidence="14">Alkane 1-monooxygenase</fullName>
    </submittedName>
</protein>
<reference evidence="15" key="1">
    <citation type="submission" date="2016-10" db="EMBL/GenBank/DDBJ databases">
        <authorList>
            <person name="Varghese N."/>
            <person name="Submissions S."/>
        </authorList>
    </citation>
    <scope>NUCLEOTIDE SEQUENCE [LARGE SCALE GENOMIC DNA]</scope>
    <source>
        <strain evidence="15">UNC267MFSha1.1M11</strain>
    </source>
</reference>
<name>A0A1G4V5Z3_9MYCO</name>
<evidence type="ECO:0000256" key="8">
    <source>
        <dbReference type="ARBA" id="ARBA00023002"/>
    </source>
</evidence>
<dbReference type="STRING" id="1502745.SAMN02799620_00326"/>
<evidence type="ECO:0000256" key="2">
    <source>
        <dbReference type="ARBA" id="ARBA00010823"/>
    </source>
</evidence>
<feature type="transmembrane region" description="Helical" evidence="12">
    <location>
        <begin position="137"/>
        <end position="154"/>
    </location>
</feature>
<evidence type="ECO:0000256" key="3">
    <source>
        <dbReference type="ARBA" id="ARBA00022475"/>
    </source>
</evidence>
<comment type="similarity">
    <text evidence="2">Belongs to the fatty acid desaturase type 1 family. AlkB subfamily.</text>
</comment>
<organism evidence="14 15">
    <name type="scientific">Mycolicibacterium fluoranthenivorans</name>
    <dbReference type="NCBI Taxonomy" id="258505"/>
    <lineage>
        <taxon>Bacteria</taxon>
        <taxon>Bacillati</taxon>
        <taxon>Actinomycetota</taxon>
        <taxon>Actinomycetes</taxon>
        <taxon>Mycobacteriales</taxon>
        <taxon>Mycobacteriaceae</taxon>
        <taxon>Mycolicibacterium</taxon>
    </lineage>
</organism>
<keyword evidence="10 14" id="KW-0503">Monooxygenase</keyword>
<keyword evidence="6" id="KW-0479">Metal-binding</keyword>
<evidence type="ECO:0000256" key="4">
    <source>
        <dbReference type="ARBA" id="ARBA00022519"/>
    </source>
</evidence>
<accession>A0A1G4V5Z3</accession>
<evidence type="ECO:0000256" key="12">
    <source>
        <dbReference type="SAM" id="Phobius"/>
    </source>
</evidence>
<keyword evidence="9" id="KW-0408">Iron</keyword>
<evidence type="ECO:0000313" key="14">
    <source>
        <dbReference type="EMBL" id="SCX01767.1"/>
    </source>
</evidence>
<comment type="subcellular location">
    <subcellularLocation>
        <location evidence="1">Cell inner membrane</location>
        <topology evidence="1">Multi-pass membrane protein</topology>
    </subcellularLocation>
</comment>
<dbReference type="Pfam" id="PF00487">
    <property type="entry name" value="FA_desaturase"/>
    <property type="match status" value="1"/>
</dbReference>
<evidence type="ECO:0000256" key="9">
    <source>
        <dbReference type="ARBA" id="ARBA00023004"/>
    </source>
</evidence>
<dbReference type="CDD" id="cd03512">
    <property type="entry name" value="Alkane-hydroxylase"/>
    <property type="match status" value="1"/>
</dbReference>
<dbReference type="Proteomes" id="UP000199707">
    <property type="component" value="Unassembled WGS sequence"/>
</dbReference>
<feature type="transmembrane region" description="Helical" evidence="12">
    <location>
        <begin position="59"/>
        <end position="79"/>
    </location>
</feature>
<gene>
    <name evidence="14" type="ORF">SAMN02799620_00326</name>
</gene>
<keyword evidence="4" id="KW-0997">Cell inner membrane</keyword>
<evidence type="ECO:0000313" key="15">
    <source>
        <dbReference type="Proteomes" id="UP000199707"/>
    </source>
</evidence>
<evidence type="ECO:0000256" key="6">
    <source>
        <dbReference type="ARBA" id="ARBA00022723"/>
    </source>
</evidence>
<dbReference type="GO" id="GO:0046872">
    <property type="term" value="F:metal ion binding"/>
    <property type="evidence" value="ECO:0007669"/>
    <property type="project" value="UniProtKB-KW"/>
</dbReference>